<organism evidence="5 6">
    <name type="scientific">Lacticaseibacillus paracasei</name>
    <name type="common">Lactobacillus paracasei</name>
    <dbReference type="NCBI Taxonomy" id="1597"/>
    <lineage>
        <taxon>Bacteria</taxon>
        <taxon>Bacillati</taxon>
        <taxon>Bacillota</taxon>
        <taxon>Bacilli</taxon>
        <taxon>Lactobacillales</taxon>
        <taxon>Lactobacillaceae</taxon>
        <taxon>Lacticaseibacillus</taxon>
    </lineage>
</organism>
<dbReference type="InterPro" id="IPR003607">
    <property type="entry name" value="HD/PDEase_dom"/>
</dbReference>
<dbReference type="InterPro" id="IPR048950">
    <property type="entry name" value="Ppx_GppA_C"/>
</dbReference>
<dbReference type="PANTHER" id="PTHR30005">
    <property type="entry name" value="EXOPOLYPHOSPHATASE"/>
    <property type="match status" value="1"/>
</dbReference>
<evidence type="ECO:0000313" key="7">
    <source>
        <dbReference type="Proteomes" id="UP001268544"/>
    </source>
</evidence>
<name>A0A0E2M1S3_LACPA</name>
<dbReference type="Gene3D" id="3.30.420.150">
    <property type="entry name" value="Exopolyphosphatase. Domain 2"/>
    <property type="match status" value="1"/>
</dbReference>
<dbReference type="InterPro" id="IPR050273">
    <property type="entry name" value="GppA/Ppx_hydrolase"/>
</dbReference>
<dbReference type="InterPro" id="IPR043129">
    <property type="entry name" value="ATPase_NBD"/>
</dbReference>
<dbReference type="InterPro" id="IPR003695">
    <property type="entry name" value="Ppx_GppA_N"/>
</dbReference>
<dbReference type="KEGG" id="lce:LC2W_2772"/>
<dbReference type="Proteomes" id="UP001268544">
    <property type="component" value="Unassembled WGS sequence"/>
</dbReference>
<dbReference type="Gene3D" id="3.30.420.40">
    <property type="match status" value="1"/>
</dbReference>
<evidence type="ECO:0000259" key="3">
    <source>
        <dbReference type="Pfam" id="PF21447"/>
    </source>
</evidence>
<feature type="domain" description="Ppx/GppA phosphatase C-terminal" evidence="3">
    <location>
        <begin position="321"/>
        <end position="468"/>
    </location>
</feature>
<reference evidence="4" key="3">
    <citation type="submission" date="2024-03" db="EMBL/GenBank/DDBJ databases">
        <title>Lacticaseibacillus paracasei KCKM 0992.</title>
        <authorList>
            <person name="Kim T.W."/>
        </authorList>
    </citation>
    <scope>NUCLEOTIDE SEQUENCE</scope>
    <source>
        <strain evidence="4">KCKM 0992</strain>
    </source>
</reference>
<sequence length="509" mass="57329">MANNIQGFVMIGAQAIVFSITNLRTLKTIERGRYPVAIGDDFYAEHEILPDTVDAIVQAFDAINQIFKDYGVPTVNVFASTSWAEADNAEFVRDQLYTRTGWLIKTTSLSEEAFFRTQAIMVKFPQFKSITQKGTVLIDISSGSVELTTFSNGVFGFSRNLSLGPLRVYEIMSDVQRSVTNYVEVMRDYIDSRLLDFMRLLPQGVEYTNMILMGSNLSIFQNIIPEGKHQVETDRPGFDLLYDEVTKASDQYLADTYDLTSDQTSLVLPTVLLVYRLVETLNSQSIWISDLKAIDGIEVNAAHEGGFKKLGFDPNEEIVISANNLAERYQVDEAHMQATRTVALQLFDRLRKLHGMGKRERLLLEVAATVSDIGSYIETHKHYAHSNYIIKASEIMGLNDLEVTMVATITRFHSSITPQSDLKNFPTMSTENRLVVAKLSALLRVADSLDASRQQKIQQLRVSVKPNEVLLTARADDDIELERWTLARKGKFFSEVFGLGLELKGRNIL</sequence>
<dbReference type="AlphaFoldDB" id="A0A0E2M1S3"/>
<evidence type="ECO:0000256" key="1">
    <source>
        <dbReference type="ARBA" id="ARBA00007125"/>
    </source>
</evidence>
<comment type="caution">
    <text evidence="5">The sequence shown here is derived from an EMBL/GenBank/DDBJ whole genome shotgun (WGS) entry which is preliminary data.</text>
</comment>
<dbReference type="SUPFAM" id="SSF53067">
    <property type="entry name" value="Actin-like ATPase domain"/>
    <property type="match status" value="2"/>
</dbReference>
<accession>A0A0E2M1S3</accession>
<dbReference type="OrthoDB" id="9814545at2"/>
<evidence type="ECO:0000313" key="6">
    <source>
        <dbReference type="Proteomes" id="UP000234512"/>
    </source>
</evidence>
<dbReference type="KEGG" id="lcs:LCBD_2796"/>
<dbReference type="Gene3D" id="1.10.3210.10">
    <property type="entry name" value="Hypothetical protein af1432"/>
    <property type="match status" value="1"/>
</dbReference>
<dbReference type="CDD" id="cd00077">
    <property type="entry name" value="HDc"/>
    <property type="match status" value="1"/>
</dbReference>
<dbReference type="EMBL" id="JAVKVH010000001">
    <property type="protein sequence ID" value="MDR7623338.1"/>
    <property type="molecule type" value="Genomic_DNA"/>
</dbReference>
<dbReference type="PANTHER" id="PTHR30005:SF0">
    <property type="entry name" value="RETROGRADE REGULATION PROTEIN 2"/>
    <property type="match status" value="1"/>
</dbReference>
<reference evidence="7" key="2">
    <citation type="submission" date="2023-07" db="EMBL/GenBank/DDBJ databases">
        <title>Lacticaseibacillus paracasei KCKM 0992.</title>
        <authorList>
            <person name="Kim T.W."/>
        </authorList>
    </citation>
    <scope>NUCLEOTIDE SEQUENCE [LARGE SCALE GENOMIC DNA]</scope>
    <source>
        <strain evidence="7">KCKM 0992</strain>
    </source>
</reference>
<accession>A0A125UBK8</accession>
<dbReference type="Proteomes" id="UP000234512">
    <property type="component" value="Unassembled WGS sequence"/>
</dbReference>
<dbReference type="Pfam" id="PF21447">
    <property type="entry name" value="Ppx-GppA_III"/>
    <property type="match status" value="1"/>
</dbReference>
<dbReference type="SUPFAM" id="SSF109604">
    <property type="entry name" value="HD-domain/PDEase-like"/>
    <property type="match status" value="1"/>
</dbReference>
<evidence type="ECO:0000313" key="5">
    <source>
        <dbReference type="EMBL" id="PLC46895.1"/>
    </source>
</evidence>
<dbReference type="Pfam" id="PF02541">
    <property type="entry name" value="Ppx-GppA"/>
    <property type="match status" value="1"/>
</dbReference>
<dbReference type="EMBL" id="PKQJ01000004">
    <property type="protein sequence ID" value="PLC46895.1"/>
    <property type="molecule type" value="Genomic_DNA"/>
</dbReference>
<evidence type="ECO:0000259" key="2">
    <source>
        <dbReference type="Pfam" id="PF02541"/>
    </source>
</evidence>
<proteinExistence type="inferred from homology"/>
<comment type="similarity">
    <text evidence="1">Belongs to the GppA/Ppx family.</text>
</comment>
<dbReference type="GO" id="GO:0016462">
    <property type="term" value="F:pyrophosphatase activity"/>
    <property type="evidence" value="ECO:0007669"/>
    <property type="project" value="TreeGrafter"/>
</dbReference>
<gene>
    <name evidence="5" type="ORF">C0Q90_05190</name>
    <name evidence="4" type="ORF">RF672_01580</name>
</gene>
<protein>
    <submittedName>
        <fullName evidence="5">Exopolyphosphatase</fullName>
    </submittedName>
</protein>
<feature type="domain" description="Ppx/GppA phosphatase N-terminal" evidence="2">
    <location>
        <begin position="17"/>
        <end position="291"/>
    </location>
</feature>
<evidence type="ECO:0000313" key="4">
    <source>
        <dbReference type="EMBL" id="MDR7623338.1"/>
    </source>
</evidence>
<reference evidence="5 6" key="1">
    <citation type="journal article" date="2018" name="Genome Announc.">
        <title>Draft Genome Sequence of Lactobacillus paracasei DUP 13076, Which Exhibits Potent Antipathogenic Effects against Salmonella enterica Serovars Enteritidis, Typhimurium, and Heidelberg.</title>
        <authorList>
            <person name="Muyyarikkandy M.S."/>
            <person name="Alqahtani F.H."/>
            <person name="Mandoiu I."/>
            <person name="Amalaradjou M.A."/>
        </authorList>
    </citation>
    <scope>NUCLEOTIDE SEQUENCE [LARGE SCALE GENOMIC DNA]</scope>
    <source>
        <strain evidence="5 6">DUP 13076</strain>
    </source>
</reference>
<dbReference type="RefSeq" id="WP_003606084.1">
    <property type="nucleotide sequence ID" value="NC_010999.1"/>
</dbReference>